<proteinExistence type="predicted"/>
<dbReference type="AlphaFoldDB" id="A0A167LW27"/>
<dbReference type="EMBL" id="KV440986">
    <property type="protein sequence ID" value="OAD71208.1"/>
    <property type="molecule type" value="Genomic_DNA"/>
</dbReference>
<dbReference type="Proteomes" id="UP000077315">
    <property type="component" value="Unassembled WGS sequence"/>
</dbReference>
<gene>
    <name evidence="1" type="ORF">PHYBLDRAFT_170585</name>
</gene>
<name>A0A167LW27_PHYB8</name>
<sequence>MFGQISSITNSTSSASAFASASSSAIMQRAFLQDFITSFEGDHALSNDNFEETDSGYCSLDELELEFDNRDYQDDDIEILLDPSQLNIEEQFVYEMLQISII</sequence>
<evidence type="ECO:0000313" key="2">
    <source>
        <dbReference type="Proteomes" id="UP000077315"/>
    </source>
</evidence>
<accession>A0A167LW27</accession>
<keyword evidence="2" id="KW-1185">Reference proteome</keyword>
<protein>
    <submittedName>
        <fullName evidence="1">Uncharacterized protein</fullName>
    </submittedName>
</protein>
<dbReference type="GeneID" id="28997288"/>
<reference evidence="2" key="1">
    <citation type="submission" date="2015-06" db="EMBL/GenBank/DDBJ databases">
        <title>Expansion of signal transduction pathways in fungi by whole-genome duplication.</title>
        <authorList>
            <consortium name="DOE Joint Genome Institute"/>
            <person name="Corrochano L.M."/>
            <person name="Kuo A."/>
            <person name="Marcet-Houben M."/>
            <person name="Polaino S."/>
            <person name="Salamov A."/>
            <person name="Villalobos J.M."/>
            <person name="Alvarez M.I."/>
            <person name="Avalos J."/>
            <person name="Benito E.P."/>
            <person name="Benoit I."/>
            <person name="Burger G."/>
            <person name="Camino L.P."/>
            <person name="Canovas D."/>
            <person name="Cerda-Olmedo E."/>
            <person name="Cheng J.-F."/>
            <person name="Dominguez A."/>
            <person name="Elias M."/>
            <person name="Eslava A.P."/>
            <person name="Glaser F."/>
            <person name="Grimwood J."/>
            <person name="Gutierrez G."/>
            <person name="Heitman J."/>
            <person name="Henrissat B."/>
            <person name="Iturriaga E.A."/>
            <person name="Lang B.F."/>
            <person name="Lavin J.L."/>
            <person name="Lee S."/>
            <person name="Li W."/>
            <person name="Lindquist E."/>
            <person name="Lopez-Garcia S."/>
            <person name="Luque E.M."/>
            <person name="Marcos A.T."/>
            <person name="Martin J."/>
            <person name="McCluskey K."/>
            <person name="Medina H.R."/>
            <person name="Miralles-Duran A."/>
            <person name="Miyazaki A."/>
            <person name="Munoz-Torres E."/>
            <person name="Oguiza J.A."/>
            <person name="Ohm R."/>
            <person name="Olmedo M."/>
            <person name="Orejas M."/>
            <person name="Ortiz-Castellanos L."/>
            <person name="Pisabarro A.G."/>
            <person name="Rodriguez-Romero J."/>
            <person name="Ruiz-Herrera J."/>
            <person name="Ruiz-Vazquez R."/>
            <person name="Sanz C."/>
            <person name="Schackwitz W."/>
            <person name="Schmutz J."/>
            <person name="Shahriari M."/>
            <person name="Shelest E."/>
            <person name="Silva-Franco F."/>
            <person name="Soanes D."/>
            <person name="Syed K."/>
            <person name="Tagua V.G."/>
            <person name="Talbot N.J."/>
            <person name="Thon M."/>
            <person name="De vries R.P."/>
            <person name="Wiebenga A."/>
            <person name="Yadav J.S."/>
            <person name="Braun E.L."/>
            <person name="Baker S."/>
            <person name="Garre V."/>
            <person name="Horwitz B."/>
            <person name="Torres-Martinez S."/>
            <person name="Idnurm A."/>
            <person name="Herrera-Estrella A."/>
            <person name="Gabaldon T."/>
            <person name="Grigoriev I.V."/>
        </authorList>
    </citation>
    <scope>NUCLEOTIDE SEQUENCE [LARGE SCALE GENOMIC DNA]</scope>
    <source>
        <strain evidence="2">NRRL 1555(-)</strain>
    </source>
</reference>
<dbReference type="InParanoid" id="A0A167LW27"/>
<organism evidence="1 2">
    <name type="scientific">Phycomyces blakesleeanus (strain ATCC 8743b / DSM 1359 / FGSC 10004 / NBRC 33097 / NRRL 1555)</name>
    <dbReference type="NCBI Taxonomy" id="763407"/>
    <lineage>
        <taxon>Eukaryota</taxon>
        <taxon>Fungi</taxon>
        <taxon>Fungi incertae sedis</taxon>
        <taxon>Mucoromycota</taxon>
        <taxon>Mucoromycotina</taxon>
        <taxon>Mucoromycetes</taxon>
        <taxon>Mucorales</taxon>
        <taxon>Phycomycetaceae</taxon>
        <taxon>Phycomyces</taxon>
    </lineage>
</organism>
<dbReference type="VEuPathDB" id="FungiDB:PHYBLDRAFT_170585"/>
<evidence type="ECO:0000313" key="1">
    <source>
        <dbReference type="EMBL" id="OAD71208.1"/>
    </source>
</evidence>
<dbReference type="RefSeq" id="XP_018289248.1">
    <property type="nucleotide sequence ID" value="XM_018436382.1"/>
</dbReference>